<feature type="compositionally biased region" description="Acidic residues" evidence="1">
    <location>
        <begin position="647"/>
        <end position="697"/>
    </location>
</feature>
<feature type="region of interest" description="Disordered" evidence="1">
    <location>
        <begin position="1"/>
        <end position="43"/>
    </location>
</feature>
<dbReference type="OrthoDB" id="447184at2759"/>
<evidence type="ECO:0000256" key="1">
    <source>
        <dbReference type="SAM" id="MobiDB-lite"/>
    </source>
</evidence>
<proteinExistence type="predicted"/>
<feature type="compositionally biased region" description="Low complexity" evidence="1">
    <location>
        <begin position="524"/>
        <end position="540"/>
    </location>
</feature>
<feature type="region of interest" description="Disordered" evidence="1">
    <location>
        <begin position="998"/>
        <end position="1019"/>
    </location>
</feature>
<dbReference type="AlphaFoldDB" id="A0A1Q9DAZ5"/>
<dbReference type="EMBL" id="LSRX01000628">
    <property type="protein sequence ID" value="OLP92289.1"/>
    <property type="molecule type" value="Genomic_DNA"/>
</dbReference>
<gene>
    <name evidence="2" type="ORF">AK812_SmicGene25925</name>
</gene>
<feature type="compositionally biased region" description="Polar residues" evidence="1">
    <location>
        <begin position="546"/>
        <end position="559"/>
    </location>
</feature>
<dbReference type="Proteomes" id="UP000186817">
    <property type="component" value="Unassembled WGS sequence"/>
</dbReference>
<feature type="compositionally biased region" description="Basic and acidic residues" evidence="1">
    <location>
        <begin position="385"/>
        <end position="416"/>
    </location>
</feature>
<organism evidence="2 3">
    <name type="scientific">Symbiodinium microadriaticum</name>
    <name type="common">Dinoflagellate</name>
    <name type="synonym">Zooxanthella microadriatica</name>
    <dbReference type="NCBI Taxonomy" id="2951"/>
    <lineage>
        <taxon>Eukaryota</taxon>
        <taxon>Sar</taxon>
        <taxon>Alveolata</taxon>
        <taxon>Dinophyceae</taxon>
        <taxon>Suessiales</taxon>
        <taxon>Symbiodiniaceae</taxon>
        <taxon>Symbiodinium</taxon>
    </lineage>
</organism>
<feature type="compositionally biased region" description="Polar residues" evidence="1">
    <location>
        <begin position="134"/>
        <end position="145"/>
    </location>
</feature>
<dbReference type="PANTHER" id="PTHR13275">
    <property type="entry name" value="YL-1 PROTEIN TRANSCRIPTION FACTOR-LIKE 1"/>
    <property type="match status" value="1"/>
</dbReference>
<feature type="region of interest" description="Disordered" evidence="1">
    <location>
        <begin position="133"/>
        <end position="160"/>
    </location>
</feature>
<reference evidence="2 3" key="1">
    <citation type="submission" date="2016-02" db="EMBL/GenBank/DDBJ databases">
        <title>Genome analysis of coral dinoflagellate symbionts highlights evolutionary adaptations to a symbiotic lifestyle.</title>
        <authorList>
            <person name="Aranda M."/>
            <person name="Li Y."/>
            <person name="Liew Y.J."/>
            <person name="Baumgarten S."/>
            <person name="Simakov O."/>
            <person name="Wilson M."/>
            <person name="Piel J."/>
            <person name="Ashoor H."/>
            <person name="Bougouffa S."/>
            <person name="Bajic V.B."/>
            <person name="Ryu T."/>
            <person name="Ravasi T."/>
            <person name="Bayer T."/>
            <person name="Micklem G."/>
            <person name="Kim H."/>
            <person name="Bhak J."/>
            <person name="Lajeunesse T.C."/>
            <person name="Voolstra C.R."/>
        </authorList>
    </citation>
    <scope>NUCLEOTIDE SEQUENCE [LARGE SCALE GENOMIC DNA]</scope>
    <source>
        <strain evidence="2 3">CCMP2467</strain>
    </source>
</reference>
<dbReference type="GO" id="GO:0005634">
    <property type="term" value="C:nucleus"/>
    <property type="evidence" value="ECO:0007669"/>
    <property type="project" value="TreeGrafter"/>
</dbReference>
<feature type="region of interest" description="Disordered" evidence="1">
    <location>
        <begin position="498"/>
        <end position="718"/>
    </location>
</feature>
<sequence>MAVRKRPAAVANRSGKSNWPKRDPAAKAKVQPEEKSANPPAEQVKTFVSVGVGTGFDLFAHPELRLLIPKGDGDGEIKAAADEFLDASTRSEVIEVSMEDSQLPPPDDVLPEAHDFQSLEEEDPGLENSRQYHRTNANHWSSVDDTQMDEGGEDDESSGPAVKAMQAYLDKNPEIVALIRKMSDKEKRMWIDEFWNTHVPSDEKQLHDDDDEWAEDVAAATSGTWSHGTSGAWDEAVPWEDDQVDETWSENPVPNAWATWRNEKEDWTWQSWGWKSHDGWNSGWGDRSWRWAPVGYDEGWAKAWCEEPKERGDWVDAPPSDREATVICVFDIPDIAPEVAKACLAEDTPQTHAFKQKMLASEKRDLAMAKTKPKNKKKEATTTAEPEKPRNDEKKAPEKKQKKKTESVTEPKTEYMKRKRHVFNNHNSCLLHVRKQLEQANTDSRTRNEAVRASLGGTAMFLLGNTRFKKVADANRLARRIAYLLVGRFMLSTTTKGLREAEPDEGGSWSDGQWAQGWDSWAPQGSNDWWSQSGWDSWAWGGSGEAQVSQADTKPSTASAKAGQGKVEQPDTQETKGKGKPKEEVATEKGKGAGAAKGKASKPDARFGLTTKEGVQNLFGAALRGKKKPSTETAEPEVANSTASGADVEEAYDDEDDHMEDGQQEQEESATDDEDDQEDEGDDEEEQEAHEEGDLEEAPEKEAVAKMTSYRQMNKDERKRQFAALDRRFKETSTLPPGLLEQYQAAFGSSEKKFELLNLGWEDLYEEVPLFMLEEIYKTPEQQQWLKDNIDPTNPRAKIYKHFVKHADKNKSKTGVSAGATATADLGDGEAGLAARQLLSETITGQGAFFTDTAKGYNGGGKKGGKGKSKTPRQVTEEEAVRKELNKDLTAITNLMSNCRAASMAVSTMPCTAELQKDLKEKIVMVKQHQDKIEEMVFGKKSRASKQDKRIGSILRLQADEIGEYIMKCKSDFEACQAATDHANAFIQSKKCRTLGQREAEKKRKEEEEKEKAKQKEKNPRIGVQGLMKDLFKMLGAGEVDIGKIRTMVSVKFWTWRTGFEAQALEQHWERERAIDPSFVEWLVSEGIFPDPMHIIDLAIVPDLAIALLLDWTDNKKFVDETSRPQRLRKLGEEYRSWVGNTSDRVNSKLFTIEVLKPGSNAFAAVSQHFINAAAARGLLVWLSKVADHFASENPSREDLLRDR</sequence>
<feature type="compositionally biased region" description="Basic and acidic residues" evidence="1">
    <location>
        <begin position="573"/>
        <end position="591"/>
    </location>
</feature>
<protein>
    <submittedName>
        <fullName evidence="2">Uncharacterized protein</fullName>
    </submittedName>
</protein>
<evidence type="ECO:0000313" key="2">
    <source>
        <dbReference type="EMBL" id="OLP92289.1"/>
    </source>
</evidence>
<feature type="region of interest" description="Disordered" evidence="1">
    <location>
        <begin position="367"/>
        <end position="416"/>
    </location>
</feature>
<feature type="compositionally biased region" description="Basic and acidic residues" evidence="1">
    <location>
        <begin position="20"/>
        <end position="36"/>
    </location>
</feature>
<evidence type="ECO:0000313" key="3">
    <source>
        <dbReference type="Proteomes" id="UP000186817"/>
    </source>
</evidence>
<name>A0A1Q9DAZ5_SYMMI</name>
<feature type="compositionally biased region" description="Acidic residues" evidence="1">
    <location>
        <begin position="146"/>
        <end position="157"/>
    </location>
</feature>
<dbReference type="PANTHER" id="PTHR13275:SF4">
    <property type="entry name" value="VACUOLAR PROTEIN SORTING-ASSOCIATED PROTEIN 72 HOMOLOG"/>
    <property type="match status" value="1"/>
</dbReference>
<accession>A0A1Q9DAZ5</accession>
<keyword evidence="3" id="KW-1185">Reference proteome</keyword>
<comment type="caution">
    <text evidence="2">The sequence shown here is derived from an EMBL/GenBank/DDBJ whole genome shotgun (WGS) entry which is preliminary data.</text>
</comment>